<name>A0A2H1VMZ0_SPOFR</name>
<feature type="region of interest" description="Disordered" evidence="1">
    <location>
        <begin position="247"/>
        <end position="274"/>
    </location>
</feature>
<feature type="compositionally biased region" description="Basic and acidic residues" evidence="1">
    <location>
        <begin position="1814"/>
        <end position="1824"/>
    </location>
</feature>
<feature type="region of interest" description="Disordered" evidence="1">
    <location>
        <begin position="402"/>
        <end position="422"/>
    </location>
</feature>
<feature type="compositionally biased region" description="Polar residues" evidence="1">
    <location>
        <begin position="769"/>
        <end position="781"/>
    </location>
</feature>
<feature type="compositionally biased region" description="Basic and acidic residues" evidence="1">
    <location>
        <begin position="756"/>
        <end position="768"/>
    </location>
</feature>
<feature type="region of interest" description="Disordered" evidence="1">
    <location>
        <begin position="1158"/>
        <end position="1182"/>
    </location>
</feature>
<protein>
    <submittedName>
        <fullName evidence="2">SFRICE_006529</fullName>
    </submittedName>
</protein>
<feature type="compositionally biased region" description="Basic residues" evidence="1">
    <location>
        <begin position="2164"/>
        <end position="2174"/>
    </location>
</feature>
<proteinExistence type="predicted"/>
<feature type="compositionally biased region" description="Acidic residues" evidence="1">
    <location>
        <begin position="2132"/>
        <end position="2143"/>
    </location>
</feature>
<feature type="region of interest" description="Disordered" evidence="1">
    <location>
        <begin position="1345"/>
        <end position="1372"/>
    </location>
</feature>
<reference evidence="2" key="1">
    <citation type="submission" date="2016-07" db="EMBL/GenBank/DDBJ databases">
        <authorList>
            <person name="Bretaudeau A."/>
        </authorList>
    </citation>
    <scope>NUCLEOTIDE SEQUENCE</scope>
    <source>
        <strain evidence="2">Rice</strain>
        <tissue evidence="2">Whole body</tissue>
    </source>
</reference>
<evidence type="ECO:0000256" key="1">
    <source>
        <dbReference type="SAM" id="MobiDB-lite"/>
    </source>
</evidence>
<feature type="compositionally biased region" description="Polar residues" evidence="1">
    <location>
        <begin position="1827"/>
        <end position="1838"/>
    </location>
</feature>
<sequence length="2296" mass="263412">MTPMSSCLCFWRTSAPCALRVTSHVLQRCARPPRHAARSEHARLMSYIVTSREPDTVTSRTVAWHLLKFYMPVNEQIASPDVKQSLPPMDTRNTRGVTSALLAFWGLVSGLLVGSEKLIETSVLHTIAGNQLSNLSYGVSSANGFLRSIVRDMFSRLRDVYTVSTYNKSIIIALLLIQQYSFYFHVIGSSSQPDIKISSSIALNVTDLKRKIVGLEQQLDEVNRHCKDISCFDCSRQESESCLRSEARDVRESESSNPSEGQHFRELESCNPPEGKFVRNSNSYILADVKNEIDTIEEQTETSYERKVNGTETKFLYKSSDGNYIKSEESENICNIQDAIDAQQTQALLDEYGRHVAKVKNKKSKLNRTNDHSTKLHKYKTRSVYDNIVSANSTSSFRSLAEPRMVRSSSPGYTGPHKDRHNYSYEYAEPAPTRTHKDKKYRELMKRNKIELQKEYYEQRPLKARKHKHQNRELDQDFIADIIRRQYRPVKMFDRRQSDLSQISAPICRDQEFPSIREDIQEGTELCSCCYDVTKHKAKYSDLSEMRSICDTRLYSSKKHPRSKRRKVPVEVYDNADLYDLIPVKEKCSPKSRRKFVEDNMIPYEYYREVPPSPRTLRPKLNLKAQRNTEFEDYMKHAAKKGSPRRQRRRRERLEVESDITSVTDPKLIKGQLLKTHKNMTCQVENDDLCQQDNATAVSLQYPAYTNDQANATIETFNKTQEIDIPVDKTDKALCEIKDILQNFLHEIKKEATPSQFDKSEISSKDENCGNNINENSTKIPNSRHSINYSMGCNQSPYLTPFQNPCCYPMMPMCPMNCPISMQSGFMIPSQSFTCTNCVNASKEHCCNKNVTTATGTCHTETSPTETEELIKEIYKFVAQSPNRKRETDTCDRNEARNVGTKMLTSRSVGDSSKMSKHDAKVGTAPLKCYSKSCEAIGSRNGSEEYTSGTNPTYSDTVLEKFSLEVTQSTIDTEMEDIIISDGKDKKKKFSKVFGMFKKKKKDVIEELSESGSAVGVPVNPMPPRAPYQQEITNYMMQEPEYYRPPPMPSYYQRPHEYHPDYHSPYNPGLPEYQPPQGMHDYYGPRMPYPGMAEQATAPPIHPQERPTAPPYRSTYDNPYKPMQQPQVPLCLKEIEVKSIGTQSERKMSIFRKIKKKMQVPQPQLQPQAPTIPQSSDDDNYQKTCSTQTQVAAAKIAAPVTRPFSFNWKKLQAKAMGNDPEVDNLKKFTAMAQKELAENDLKMKKAMMKKFFNKRNPFSPKNLMMQTLLGKDKHYIDPPVTGTMSKEHLSGGSMLCRQRFKGVENFLRRIAFNLGNTPSQTEVKIISCIPIDVTDLQQKILHLEKQLDGGHSPPASDSLKDSKSLRFNKPNSSRRTTVNAAIVDSKFPEVSTAAVSCKSLDCDRSTSPTCLQKRGKSNVSFIFPNVDHRALCDQPFSCGNSELSQDAEEVIKANFQSYEAAHKMAEQKPSCHKKSFFKKKKKTIKYKKETTPFVYYAQTNNSSPFTKSDQTEDPLKCENELMSRSYLAQMINKQYKPKIIGDNLSTLSQFSSPVCRDVQPHVEGPCRCESDICSCCYGPFHNIDNHMNRLINPQTYMLNEINLANMYYDTKQYDMIPVKEKPVKLSTETARKKEQRPYFDIKCWPESIRSKYYQSLYPIPAINEYMPPPPADYVFKDKFDIHGKKVLTKMNRTEPVVRRVVKRRKEIYKRERPQSIETTKSCSVDFGNIYSKKNCKKPKKQEVRQTVLPTKKNAECLTTNIVTKICNTTECQTAMNIPETNPADAKTEQTLNQIKVILQSVLAEVKVTQTKNQVVRDKPKKDAVVQKGQSHNNMQGSSFMNSVNYSPYSTMHPSAYMATCSRHLNPSQLAGIMPNQFYYSHEGMKCFHNFPLFIPPPGGRTMYTNCYRNSSNIKSGYMKQAATIATNTEEVQEERAKETEKLIKEIYKSMALTMDVPNKESSLSEYDEIIKPIILKTEAKKQQPKKIKNVVQAVSELFIKKDMIDTSDTLNTTVESKVLSNEVTTQSQIVTTTDTSERMRDDSYDNYIPTTNTQPTDPELQRKVVHETLVQHSDTIETETSSTDYDIESTTQVNALAPIQKKEKQGLFSKMLKSVKLFKVKEKPKQMSERTESEEESTSDSDDYQTVYSQKIEKSVKNPSRPHNMPKRKTHSKISYKQIYQRDRSPEKKRSPYMEQEYRRYWDERLMFQDNRARRSSERMYSDLTKAHHAHYHTYEARSALIEPKSMNPKHEQKSNRVVNSDNKLKAASKGMPWLRKNKTGIHCGCGEQWKMLLKD</sequence>
<feature type="region of interest" description="Disordered" evidence="1">
    <location>
        <begin position="756"/>
        <end position="781"/>
    </location>
</feature>
<dbReference type="EMBL" id="ODYU01003427">
    <property type="protein sequence ID" value="SOQ42178.1"/>
    <property type="molecule type" value="Genomic_DNA"/>
</dbReference>
<evidence type="ECO:0000313" key="2">
    <source>
        <dbReference type="EMBL" id="SOQ42178.1"/>
    </source>
</evidence>
<feature type="compositionally biased region" description="Basic and acidic residues" evidence="1">
    <location>
        <begin position="2180"/>
        <end position="2192"/>
    </location>
</feature>
<gene>
    <name evidence="2" type="ORF">SFRICE_006529</name>
</gene>
<feature type="region of interest" description="Disordered" evidence="1">
    <location>
        <begin position="1813"/>
        <end position="1838"/>
    </location>
</feature>
<feature type="compositionally biased region" description="Basic and acidic residues" evidence="1">
    <location>
        <begin position="2122"/>
        <end position="2131"/>
    </location>
</feature>
<feature type="region of interest" description="Disordered" evidence="1">
    <location>
        <begin position="2122"/>
        <end position="2192"/>
    </location>
</feature>
<accession>A0A2H1VMZ0</accession>
<feature type="compositionally biased region" description="Low complexity" evidence="1">
    <location>
        <begin position="1159"/>
        <end position="1174"/>
    </location>
</feature>
<organism evidence="2">
    <name type="scientific">Spodoptera frugiperda</name>
    <name type="common">Fall armyworm</name>
    <dbReference type="NCBI Taxonomy" id="7108"/>
    <lineage>
        <taxon>Eukaryota</taxon>
        <taxon>Metazoa</taxon>
        <taxon>Ecdysozoa</taxon>
        <taxon>Arthropoda</taxon>
        <taxon>Hexapoda</taxon>
        <taxon>Insecta</taxon>
        <taxon>Pterygota</taxon>
        <taxon>Neoptera</taxon>
        <taxon>Endopterygota</taxon>
        <taxon>Lepidoptera</taxon>
        <taxon>Glossata</taxon>
        <taxon>Ditrysia</taxon>
        <taxon>Noctuoidea</taxon>
        <taxon>Noctuidae</taxon>
        <taxon>Amphipyrinae</taxon>
        <taxon>Spodoptera</taxon>
    </lineage>
</organism>